<dbReference type="EMBL" id="AP027081">
    <property type="protein sequence ID" value="BDU75618.1"/>
    <property type="molecule type" value="Genomic_DNA"/>
</dbReference>
<keyword evidence="1" id="KW-0732">Signal</keyword>
<organism evidence="3 4">
    <name type="scientific">Mesoterricola sediminis</name>
    <dbReference type="NCBI Taxonomy" id="2927980"/>
    <lineage>
        <taxon>Bacteria</taxon>
        <taxon>Pseudomonadati</taxon>
        <taxon>Acidobacteriota</taxon>
        <taxon>Holophagae</taxon>
        <taxon>Holophagales</taxon>
        <taxon>Holophagaceae</taxon>
        <taxon>Mesoterricola</taxon>
    </lineage>
</organism>
<accession>A0AA48HC78</accession>
<proteinExistence type="predicted"/>
<dbReference type="Pfam" id="PF13349">
    <property type="entry name" value="DUF4097"/>
    <property type="match status" value="1"/>
</dbReference>
<feature type="signal peptide" evidence="1">
    <location>
        <begin position="1"/>
        <end position="19"/>
    </location>
</feature>
<feature type="domain" description="DUF4097" evidence="2">
    <location>
        <begin position="51"/>
        <end position="276"/>
    </location>
</feature>
<keyword evidence="4" id="KW-1185">Reference proteome</keyword>
<sequence>MRRLSFALVLTLAAASLGAGTTAPRLEPLPMGGKLWIKQVDGRVEVEGWDRPEVELVAEGEDAAELARLRVERTREGLLIAVPRHHVFPFGFILGGRGRRHTVHLRLKVPRRLNVDIRSVDGPIRVHQLEGYAGVTTVDGPIELEAIAGEIHARAVDGRIRGRDLRARVKASTVDGSITLERVAGGLDLHTVDGTVRAEDLDGWGEGLQVRTVDGKVHLRLGAAKGLVDARSQGGTIRASAPGLTATEATQHRFTGTVPGRDQAIRIRTIDGSIDIQ</sequence>
<feature type="chain" id="PRO_5041450556" description="DUF4097 domain-containing protein" evidence="1">
    <location>
        <begin position="20"/>
        <end position="277"/>
    </location>
</feature>
<reference evidence="3" key="1">
    <citation type="journal article" date="2023" name="Int. J. Syst. Evol. Microbiol.">
        <title>Mesoterricola silvestris gen. nov., sp. nov., Mesoterricola sediminis sp. nov., Geothrix oryzae sp. nov., Geothrix edaphica sp. nov., Geothrix rubra sp. nov., and Geothrix limicola sp. nov., six novel members of Acidobacteriota isolated from soils.</title>
        <authorList>
            <person name="Itoh H."/>
            <person name="Sugisawa Y."/>
            <person name="Mise K."/>
            <person name="Xu Z."/>
            <person name="Kuniyasu M."/>
            <person name="Ushijima N."/>
            <person name="Kawano K."/>
            <person name="Kobayashi E."/>
            <person name="Shiratori Y."/>
            <person name="Masuda Y."/>
            <person name="Senoo K."/>
        </authorList>
    </citation>
    <scope>NUCLEOTIDE SEQUENCE</scope>
    <source>
        <strain evidence="3">W786</strain>
    </source>
</reference>
<dbReference type="AlphaFoldDB" id="A0AA48HC78"/>
<protein>
    <recommendedName>
        <fullName evidence="2">DUF4097 domain-containing protein</fullName>
    </recommendedName>
</protein>
<evidence type="ECO:0000313" key="4">
    <source>
        <dbReference type="Proteomes" id="UP001228113"/>
    </source>
</evidence>
<dbReference type="RefSeq" id="WP_243332098.1">
    <property type="nucleotide sequence ID" value="NZ_AP027081.1"/>
</dbReference>
<evidence type="ECO:0000313" key="3">
    <source>
        <dbReference type="EMBL" id="BDU75618.1"/>
    </source>
</evidence>
<gene>
    <name evidence="3" type="ORF">METESE_05760</name>
</gene>
<dbReference type="KEGG" id="msea:METESE_05760"/>
<dbReference type="InterPro" id="IPR025164">
    <property type="entry name" value="Toastrack_DUF4097"/>
</dbReference>
<dbReference type="Proteomes" id="UP001228113">
    <property type="component" value="Chromosome"/>
</dbReference>
<evidence type="ECO:0000256" key="1">
    <source>
        <dbReference type="SAM" id="SignalP"/>
    </source>
</evidence>
<name>A0AA48HC78_9BACT</name>
<evidence type="ECO:0000259" key="2">
    <source>
        <dbReference type="Pfam" id="PF13349"/>
    </source>
</evidence>